<evidence type="ECO:0000313" key="1">
    <source>
        <dbReference type="EMBL" id="CAJ1409151.1"/>
    </source>
</evidence>
<sequence length="310" mass="35491">MLRAKSLFGQWCVGWSPRIWPQRWSVLDGEIRSAGFKMVYTLDLPGRRRKYRSNALGKALSSEFNDGDYKTEELGDKEPEESTSAFEFAKVFILHFLGPEQSGAMSCASRACYRASRMPNLFPQASAFGIVTVDVEQDEVTTKAQLLFGFCDDVPHEKGLSNFCGFKRKEDLDRCIGTRWLPVFNFRVPDAWVNISIGEVLMEEDLSITGICRRGADVSRELWFPGVQEKFEEQDEVVLTMTSAMLFAEKHLDGAKPHSLPSCNIMDARKLHAHYLSFLWAWENKRHEDLELDLELEFDVRAKKNAMVRI</sequence>
<comment type="caution">
    <text evidence="1">The sequence shown here is derived from an EMBL/GenBank/DDBJ whole genome shotgun (WGS) entry which is preliminary data.</text>
</comment>
<dbReference type="AlphaFoldDB" id="A0AA36JP45"/>
<keyword evidence="2" id="KW-1185">Reference proteome</keyword>
<dbReference type="Proteomes" id="UP001178507">
    <property type="component" value="Unassembled WGS sequence"/>
</dbReference>
<protein>
    <submittedName>
        <fullName evidence="1">Uncharacterized protein</fullName>
    </submittedName>
</protein>
<evidence type="ECO:0000313" key="2">
    <source>
        <dbReference type="Proteomes" id="UP001178507"/>
    </source>
</evidence>
<proteinExistence type="predicted"/>
<gene>
    <name evidence="1" type="ORF">EVOR1521_LOCUS30324</name>
</gene>
<dbReference type="EMBL" id="CAUJNA010003754">
    <property type="protein sequence ID" value="CAJ1409151.1"/>
    <property type="molecule type" value="Genomic_DNA"/>
</dbReference>
<accession>A0AA36JP45</accession>
<reference evidence="1" key="1">
    <citation type="submission" date="2023-08" db="EMBL/GenBank/DDBJ databases">
        <authorList>
            <person name="Chen Y."/>
            <person name="Shah S."/>
            <person name="Dougan E. K."/>
            <person name="Thang M."/>
            <person name="Chan C."/>
        </authorList>
    </citation>
    <scope>NUCLEOTIDE SEQUENCE</scope>
</reference>
<organism evidence="1 2">
    <name type="scientific">Effrenium voratum</name>
    <dbReference type="NCBI Taxonomy" id="2562239"/>
    <lineage>
        <taxon>Eukaryota</taxon>
        <taxon>Sar</taxon>
        <taxon>Alveolata</taxon>
        <taxon>Dinophyceae</taxon>
        <taxon>Suessiales</taxon>
        <taxon>Symbiodiniaceae</taxon>
        <taxon>Effrenium</taxon>
    </lineage>
</organism>
<name>A0AA36JP45_9DINO</name>